<dbReference type="OrthoDB" id="2828at2759"/>
<sequence length="641" mass="69780">MGCFPSREGAVRQRPEEPRAADVTPLGRAVLANDAALVRKLLYGSRQTVDVNGAVNASGATALILAIYENKSIDVIRELVRHPGVDLTRTTPQGFFALSFAAEYRDAEVVQLLIEAGADVNQQADASGWTALVRAMRHNRNRDEALAITRLLAKTTGIDIDRQDASGWTALHHAARYLPTEFTRVLVYDGHADVNHGKTDGWTPLMLAAGSNECEDVLETVKILATAPGIDLNRRTFEDEATALMLAASIRDAAMVRILVEAGASVNAVDRNGWAAIHHCLRYNELPDVSEILRVLLSAPEANVDLSDQEGWTPLMYAARYRSSAEVEVIAVEFRASVRTSTKQGSTALSMAVRYSADAARSVEILLTDPVCHPTNVHDALGWTPLITAVRYTSDVRVIELLARAKDAPLNAAEFRLGWTALMVAAKYRDAPVARILLEAPGCNPNIAREDGITALHIAVAREDRMRVGSFLDRSSTTTGQGATPALRNRKRVARERLADERTAAEELQRVARESLRVEERYAQQLELVRALLTTPTDEPILIDAQERRAGWTALHFAAAYDRADLVELLLESGASPWVQTLDGKTALDLAEANDFAATVRRLQQAMHKRSPSLDAASRNGTPPTLGDQITATASSTGISS</sequence>
<name>A0A7J7IRE8_9RHOD</name>
<evidence type="ECO:0000256" key="1">
    <source>
        <dbReference type="ARBA" id="ARBA00022737"/>
    </source>
</evidence>
<dbReference type="Pfam" id="PF13637">
    <property type="entry name" value="Ank_4"/>
    <property type="match status" value="1"/>
</dbReference>
<evidence type="ECO:0000256" key="4">
    <source>
        <dbReference type="SAM" id="MobiDB-lite"/>
    </source>
</evidence>
<evidence type="ECO:0000313" key="6">
    <source>
        <dbReference type="Proteomes" id="UP000530660"/>
    </source>
</evidence>
<comment type="caution">
    <text evidence="5">The sequence shown here is derived from an EMBL/GenBank/DDBJ whole genome shotgun (WGS) entry which is preliminary data.</text>
</comment>
<dbReference type="AlphaFoldDB" id="A0A7J7IRE8"/>
<dbReference type="Pfam" id="PF13857">
    <property type="entry name" value="Ank_5"/>
    <property type="match status" value="1"/>
</dbReference>
<feature type="compositionally biased region" description="Low complexity" evidence="4">
    <location>
        <begin position="630"/>
        <end position="641"/>
    </location>
</feature>
<dbReference type="Gene3D" id="1.25.40.20">
    <property type="entry name" value="Ankyrin repeat-containing domain"/>
    <property type="match status" value="4"/>
</dbReference>
<feature type="region of interest" description="Disordered" evidence="4">
    <location>
        <begin position="609"/>
        <end position="641"/>
    </location>
</feature>
<reference evidence="5 6" key="1">
    <citation type="journal article" date="2020" name="J. Phycol.">
        <title>Comparative genome analysis reveals Cyanidiococcus gen. nov., a new extremophilic red algal genus sister to Cyanidioschyzon (Cyanidioschyzonaceae, Rhodophyta).</title>
        <authorList>
            <person name="Liu S.-L."/>
            <person name="Chiang Y.-R."/>
            <person name="Yoon H.S."/>
            <person name="Fu H.-Y."/>
        </authorList>
    </citation>
    <scope>NUCLEOTIDE SEQUENCE [LARGE SCALE GENOMIC DNA]</scope>
    <source>
        <strain evidence="5 6">THAL066</strain>
    </source>
</reference>
<feature type="compositionally biased region" description="Basic and acidic residues" evidence="4">
    <location>
        <begin position="9"/>
        <end position="20"/>
    </location>
</feature>
<dbReference type="PANTHER" id="PTHR24126">
    <property type="entry name" value="ANKYRIN REPEAT, PH AND SEC7 DOMAIN CONTAINING PROTEIN SECG-RELATED"/>
    <property type="match status" value="1"/>
</dbReference>
<evidence type="ECO:0000256" key="2">
    <source>
        <dbReference type="ARBA" id="ARBA00023043"/>
    </source>
</evidence>
<dbReference type="PANTHER" id="PTHR24126:SF14">
    <property type="entry name" value="ANK_REP_REGION DOMAIN-CONTAINING PROTEIN"/>
    <property type="match status" value="1"/>
</dbReference>
<keyword evidence="1" id="KW-0677">Repeat</keyword>
<evidence type="ECO:0000256" key="3">
    <source>
        <dbReference type="PROSITE-ProRule" id="PRU00023"/>
    </source>
</evidence>
<feature type="repeat" description="ANK" evidence="3">
    <location>
        <begin position="550"/>
        <end position="576"/>
    </location>
</feature>
<dbReference type="InterPro" id="IPR002110">
    <property type="entry name" value="Ankyrin_rpt"/>
</dbReference>
<feature type="region of interest" description="Disordered" evidence="4">
    <location>
        <begin position="1"/>
        <end position="20"/>
    </location>
</feature>
<feature type="repeat" description="ANK" evidence="3">
    <location>
        <begin position="239"/>
        <end position="271"/>
    </location>
</feature>
<keyword evidence="6" id="KW-1185">Reference proteome</keyword>
<proteinExistence type="predicted"/>
<dbReference type="EMBL" id="VWRR01000002">
    <property type="protein sequence ID" value="KAF6004941.1"/>
    <property type="molecule type" value="Genomic_DNA"/>
</dbReference>
<dbReference type="Proteomes" id="UP000530660">
    <property type="component" value="Unassembled WGS sequence"/>
</dbReference>
<dbReference type="PROSITE" id="PS50297">
    <property type="entry name" value="ANK_REP_REGION"/>
    <property type="match status" value="3"/>
</dbReference>
<evidence type="ECO:0000313" key="5">
    <source>
        <dbReference type="EMBL" id="KAF6004941.1"/>
    </source>
</evidence>
<dbReference type="InterPro" id="IPR036770">
    <property type="entry name" value="Ankyrin_rpt-contain_sf"/>
</dbReference>
<dbReference type="Pfam" id="PF12796">
    <property type="entry name" value="Ank_2"/>
    <property type="match status" value="3"/>
</dbReference>
<accession>A0A7J7IRE8</accession>
<dbReference type="Pfam" id="PF00023">
    <property type="entry name" value="Ank"/>
    <property type="match status" value="1"/>
</dbReference>
<organism evidence="5 6">
    <name type="scientific">Cyanidiococcus yangmingshanensis</name>
    <dbReference type="NCBI Taxonomy" id="2690220"/>
    <lineage>
        <taxon>Eukaryota</taxon>
        <taxon>Rhodophyta</taxon>
        <taxon>Bangiophyceae</taxon>
        <taxon>Cyanidiales</taxon>
        <taxon>Cyanidiaceae</taxon>
        <taxon>Cyanidiococcus</taxon>
    </lineage>
</organism>
<dbReference type="SMART" id="SM00248">
    <property type="entry name" value="ANK"/>
    <property type="match status" value="15"/>
</dbReference>
<protein>
    <submittedName>
        <fullName evidence="5">Uncharacterized protein</fullName>
    </submittedName>
</protein>
<feature type="repeat" description="ANK" evidence="3">
    <location>
        <begin position="93"/>
        <end position="125"/>
    </location>
</feature>
<gene>
    <name evidence="5" type="ORF">F1559_004351</name>
</gene>
<keyword evidence="2 3" id="KW-0040">ANK repeat</keyword>
<dbReference type="PROSITE" id="PS50088">
    <property type="entry name" value="ANK_REPEAT"/>
    <property type="match status" value="3"/>
</dbReference>
<dbReference type="SUPFAM" id="SSF48403">
    <property type="entry name" value="Ankyrin repeat"/>
    <property type="match status" value="3"/>
</dbReference>